<dbReference type="HOGENOM" id="CLU_2324185_0_0_1"/>
<dbReference type="EnsemblPlants" id="OGLUM05G27660.1">
    <property type="protein sequence ID" value="OGLUM05G27660.1"/>
    <property type="gene ID" value="OGLUM05G27660"/>
</dbReference>
<accession>A0A0E0A2W0</accession>
<organism evidence="2">
    <name type="scientific">Oryza glumipatula</name>
    <dbReference type="NCBI Taxonomy" id="40148"/>
    <lineage>
        <taxon>Eukaryota</taxon>
        <taxon>Viridiplantae</taxon>
        <taxon>Streptophyta</taxon>
        <taxon>Embryophyta</taxon>
        <taxon>Tracheophyta</taxon>
        <taxon>Spermatophyta</taxon>
        <taxon>Magnoliopsida</taxon>
        <taxon>Liliopsida</taxon>
        <taxon>Poales</taxon>
        <taxon>Poaceae</taxon>
        <taxon>BOP clade</taxon>
        <taxon>Oryzoideae</taxon>
        <taxon>Oryzeae</taxon>
        <taxon>Oryzinae</taxon>
        <taxon>Oryza</taxon>
    </lineage>
</organism>
<feature type="region of interest" description="Disordered" evidence="1">
    <location>
        <begin position="1"/>
        <end position="59"/>
    </location>
</feature>
<feature type="compositionally biased region" description="Basic and acidic residues" evidence="1">
    <location>
        <begin position="48"/>
        <end position="58"/>
    </location>
</feature>
<dbReference type="AlphaFoldDB" id="A0A0E0A2W0"/>
<sequence>MRCEVRRGCSSLPRSMPPPIPHSPLAQVGAKGEVRQSASQPPRPLHGRAQDEQPHQPQDHQLSLSCFMIVAANSNMLAAGCRYYFQNRESVPHLRFINW</sequence>
<evidence type="ECO:0000256" key="1">
    <source>
        <dbReference type="SAM" id="MobiDB-lite"/>
    </source>
</evidence>
<evidence type="ECO:0000313" key="3">
    <source>
        <dbReference type="Proteomes" id="UP000026961"/>
    </source>
</evidence>
<keyword evidence="3" id="KW-1185">Reference proteome</keyword>
<reference evidence="2" key="1">
    <citation type="submission" date="2015-04" db="UniProtKB">
        <authorList>
            <consortium name="EnsemblPlants"/>
        </authorList>
    </citation>
    <scope>IDENTIFICATION</scope>
</reference>
<proteinExistence type="predicted"/>
<evidence type="ECO:0000313" key="2">
    <source>
        <dbReference type="EnsemblPlants" id="OGLUM05G27660.1"/>
    </source>
</evidence>
<protein>
    <submittedName>
        <fullName evidence="2">Uncharacterized protein</fullName>
    </submittedName>
</protein>
<name>A0A0E0A2W0_9ORYZ</name>
<dbReference type="Gramene" id="OGLUM05G27660.1">
    <property type="protein sequence ID" value="OGLUM05G27660.1"/>
    <property type="gene ID" value="OGLUM05G27660"/>
</dbReference>
<dbReference type="Proteomes" id="UP000026961">
    <property type="component" value="Chromosome 5"/>
</dbReference>
<reference evidence="2" key="2">
    <citation type="submission" date="2018-05" db="EMBL/GenBank/DDBJ databases">
        <title>OgluRS3 (Oryza glumaepatula Reference Sequence Version 3).</title>
        <authorList>
            <person name="Zhang J."/>
            <person name="Kudrna D."/>
            <person name="Lee S."/>
            <person name="Talag J."/>
            <person name="Welchert J."/>
            <person name="Wing R.A."/>
        </authorList>
    </citation>
    <scope>NUCLEOTIDE SEQUENCE [LARGE SCALE GENOMIC DNA]</scope>
</reference>